<dbReference type="EMBL" id="KX808497">
    <property type="protein sequence ID" value="AOP19134.1"/>
    <property type="molecule type" value="Genomic_DNA"/>
</dbReference>
<dbReference type="SUPFAM" id="SSF51182">
    <property type="entry name" value="RmlC-like cupins"/>
    <property type="match status" value="1"/>
</dbReference>
<reference evidence="1" key="1">
    <citation type="journal article" date="2016" name="Genome Biol. Evol.">
        <title>Evolutionary Dynamics of Chloroplast Genomes in Low Light: A Case Study of the Endolithic Green Alga Ostreobium quekettii.</title>
        <authorList>
            <person name="R Marcelino V."/>
            <person name="Cremen M.C."/>
            <person name="Jackson C.J."/>
            <person name="Larkum A.A."/>
            <person name="Verbruggen H."/>
        </authorList>
    </citation>
    <scope>NUCLEOTIDE SEQUENCE</scope>
</reference>
<keyword evidence="1" id="KW-0150">Chloroplast</keyword>
<organism evidence="1">
    <name type="scientific">Derbesia sp. WEST4838</name>
    <dbReference type="NCBI Taxonomy" id="1847751"/>
    <lineage>
        <taxon>Eukaryota</taxon>
        <taxon>Viridiplantae</taxon>
        <taxon>Chlorophyta</taxon>
        <taxon>core chlorophytes</taxon>
        <taxon>Ulvophyceae</taxon>
        <taxon>TCBD clade</taxon>
        <taxon>Bryopsidales</taxon>
        <taxon>Bryopsidineae</taxon>
        <taxon>Derbesiaceae</taxon>
        <taxon>Derbesia</taxon>
    </lineage>
</organism>
<proteinExistence type="predicted"/>
<dbReference type="AlphaFoldDB" id="A0A1C9JBA9"/>
<dbReference type="GeneID" id="29288605"/>
<accession>A0A1C9JBA9</accession>
<gene>
    <name evidence="1" type="primary">orf403</name>
</gene>
<reference evidence="1" key="2">
    <citation type="submission" date="2016-08" db="EMBL/GenBank/DDBJ databases">
        <authorList>
            <person name="Seilhamer J.J."/>
        </authorList>
    </citation>
    <scope>NUCLEOTIDE SEQUENCE</scope>
</reference>
<geneLocation type="chloroplast" evidence="1"/>
<protein>
    <recommendedName>
        <fullName evidence="2">Cysteine dioxygenase</fullName>
    </recommendedName>
</protein>
<dbReference type="Gene3D" id="2.60.120.10">
    <property type="entry name" value="Jelly Rolls"/>
    <property type="match status" value="1"/>
</dbReference>
<evidence type="ECO:0008006" key="2">
    <source>
        <dbReference type="Google" id="ProtNLM"/>
    </source>
</evidence>
<keyword evidence="1" id="KW-0934">Plastid</keyword>
<name>A0A1C9JBA9_9CHLO</name>
<dbReference type="InterPro" id="IPR014710">
    <property type="entry name" value="RmlC-like_jellyroll"/>
</dbReference>
<evidence type="ECO:0000313" key="1">
    <source>
        <dbReference type="EMBL" id="AOP19134.1"/>
    </source>
</evidence>
<dbReference type="InterPro" id="IPR011051">
    <property type="entry name" value="RmlC_Cupin_sf"/>
</dbReference>
<dbReference type="RefSeq" id="YP_009306230.1">
    <property type="nucleotide sequence ID" value="NC_031367.1"/>
</dbReference>
<sequence>MKSEKINTYLLDQKVDIPGQATLSININTDQEFDILFQSDNTLDVRDKLGLHIGTRKTYFYKYLDNHESILHEINIDEVNSDAFLDIGRDQTYWFSINRENNRLRFGKGYMLETLVVFEYQCIDEDKTDENKTDIFQCMNYMGFSNLSLTPDSNSCIYWRYAVTQDIPPVIISSQQITLDELEKNSKTVIEDLSNECIYLYSNVGGPKIQLNTAYFPDFVSAINYSIITPDKYCYNKLKEKACEFRSNDPLETYLRVTIGFNRGDSPGIPFVLEIWPGGHYSPIHNHSEANAIIKVLYGSLTCQWFRSLSQYEKKSYENCILNEGQVTWLNDRQFQTHCLYNHNIKGQMCATIQCYMYNSNDNIHYEYFDYLKHNGEIDQYTPQSDWDYREFKQLIKKRVGII</sequence>